<feature type="region of interest" description="Disordered" evidence="1">
    <location>
        <begin position="1"/>
        <end position="46"/>
    </location>
</feature>
<feature type="compositionally biased region" description="Basic and acidic residues" evidence="1">
    <location>
        <begin position="62"/>
        <end position="74"/>
    </location>
</feature>
<feature type="compositionally biased region" description="Basic and acidic residues" evidence="1">
    <location>
        <begin position="1"/>
        <end position="11"/>
    </location>
</feature>
<proteinExistence type="predicted"/>
<sequence>MSMKELLDNKMIETAPKTTQDITKPNEFRIKDTMQKPKFGGGGKPITEDEVFNQMIDYQHEKKEINKKGKDKQTGRRKGKTDDQTPAFSKVPVHKRKIAKVVAEVVESDSDMDDDPANNCCVCNKFSPPGMGKCDGIVFVKWAQCTGCGHWCHLTFCTEIRVVRRHADFFCPHCQDREC</sequence>
<dbReference type="AlphaFoldDB" id="A0A9D4JBV1"/>
<reference evidence="2" key="1">
    <citation type="journal article" date="2019" name="bioRxiv">
        <title>The Genome of the Zebra Mussel, Dreissena polymorpha: A Resource for Invasive Species Research.</title>
        <authorList>
            <person name="McCartney M.A."/>
            <person name="Auch B."/>
            <person name="Kono T."/>
            <person name="Mallez S."/>
            <person name="Zhang Y."/>
            <person name="Obille A."/>
            <person name="Becker A."/>
            <person name="Abrahante J.E."/>
            <person name="Garbe J."/>
            <person name="Badalamenti J.P."/>
            <person name="Herman A."/>
            <person name="Mangelson H."/>
            <person name="Liachko I."/>
            <person name="Sullivan S."/>
            <person name="Sone E.D."/>
            <person name="Koren S."/>
            <person name="Silverstein K.A.T."/>
            <person name="Beckman K.B."/>
            <person name="Gohl D.M."/>
        </authorList>
    </citation>
    <scope>NUCLEOTIDE SEQUENCE</scope>
    <source>
        <strain evidence="2">Duluth1</strain>
        <tissue evidence="2">Whole animal</tissue>
    </source>
</reference>
<gene>
    <name evidence="2" type="ORF">DPMN_134389</name>
</gene>
<protein>
    <submittedName>
        <fullName evidence="2">Uncharacterized protein</fullName>
    </submittedName>
</protein>
<feature type="region of interest" description="Disordered" evidence="1">
    <location>
        <begin position="62"/>
        <end position="90"/>
    </location>
</feature>
<evidence type="ECO:0000313" key="2">
    <source>
        <dbReference type="EMBL" id="KAH3806075.1"/>
    </source>
</evidence>
<organism evidence="2 3">
    <name type="scientific">Dreissena polymorpha</name>
    <name type="common">Zebra mussel</name>
    <name type="synonym">Mytilus polymorpha</name>
    <dbReference type="NCBI Taxonomy" id="45954"/>
    <lineage>
        <taxon>Eukaryota</taxon>
        <taxon>Metazoa</taxon>
        <taxon>Spiralia</taxon>
        <taxon>Lophotrochozoa</taxon>
        <taxon>Mollusca</taxon>
        <taxon>Bivalvia</taxon>
        <taxon>Autobranchia</taxon>
        <taxon>Heteroconchia</taxon>
        <taxon>Euheterodonta</taxon>
        <taxon>Imparidentia</taxon>
        <taxon>Neoheterodontei</taxon>
        <taxon>Myida</taxon>
        <taxon>Dreissenoidea</taxon>
        <taxon>Dreissenidae</taxon>
        <taxon>Dreissena</taxon>
    </lineage>
</organism>
<name>A0A9D4JBV1_DREPO</name>
<reference evidence="2" key="2">
    <citation type="submission" date="2020-11" db="EMBL/GenBank/DDBJ databases">
        <authorList>
            <person name="McCartney M.A."/>
            <person name="Auch B."/>
            <person name="Kono T."/>
            <person name="Mallez S."/>
            <person name="Becker A."/>
            <person name="Gohl D.M."/>
            <person name="Silverstein K.A.T."/>
            <person name="Koren S."/>
            <person name="Bechman K.B."/>
            <person name="Herman A."/>
            <person name="Abrahante J.E."/>
            <person name="Garbe J."/>
        </authorList>
    </citation>
    <scope>NUCLEOTIDE SEQUENCE</scope>
    <source>
        <strain evidence="2">Duluth1</strain>
        <tissue evidence="2">Whole animal</tissue>
    </source>
</reference>
<keyword evidence="3" id="KW-1185">Reference proteome</keyword>
<comment type="caution">
    <text evidence="2">The sequence shown here is derived from an EMBL/GenBank/DDBJ whole genome shotgun (WGS) entry which is preliminary data.</text>
</comment>
<feature type="compositionally biased region" description="Basic and acidic residues" evidence="1">
    <location>
        <begin position="24"/>
        <end position="35"/>
    </location>
</feature>
<accession>A0A9D4JBV1</accession>
<dbReference type="EMBL" id="JAIWYP010000006">
    <property type="protein sequence ID" value="KAH3806075.1"/>
    <property type="molecule type" value="Genomic_DNA"/>
</dbReference>
<evidence type="ECO:0000256" key="1">
    <source>
        <dbReference type="SAM" id="MobiDB-lite"/>
    </source>
</evidence>
<dbReference type="Proteomes" id="UP000828390">
    <property type="component" value="Unassembled WGS sequence"/>
</dbReference>
<evidence type="ECO:0000313" key="3">
    <source>
        <dbReference type="Proteomes" id="UP000828390"/>
    </source>
</evidence>